<name>A0A4Y6PTX2_PERCE</name>
<dbReference type="EMBL" id="CP041186">
    <property type="protein sequence ID" value="QDG51569.1"/>
    <property type="molecule type" value="Genomic_DNA"/>
</dbReference>
<gene>
    <name evidence="2" type="ORF">FIV42_12675</name>
</gene>
<dbReference type="PANTHER" id="PTHR45138">
    <property type="entry name" value="REGULATORY COMPONENTS OF SENSORY TRANSDUCTION SYSTEM"/>
    <property type="match status" value="1"/>
</dbReference>
<evidence type="ECO:0000259" key="1">
    <source>
        <dbReference type="PROSITE" id="PS50887"/>
    </source>
</evidence>
<dbReference type="InterPro" id="IPR000160">
    <property type="entry name" value="GGDEF_dom"/>
</dbReference>
<dbReference type="PANTHER" id="PTHR45138:SF9">
    <property type="entry name" value="DIGUANYLATE CYCLASE DGCM-RELATED"/>
    <property type="match status" value="1"/>
</dbReference>
<dbReference type="Pfam" id="PF00990">
    <property type="entry name" value="GGDEF"/>
    <property type="match status" value="1"/>
</dbReference>
<accession>A0A4Y6PTX2</accession>
<reference evidence="2 3" key="1">
    <citation type="submission" date="2019-06" db="EMBL/GenBank/DDBJ databases">
        <title>Persicimonas caeni gen. nov., sp. nov., a predatory bacterium isolated from solar saltern.</title>
        <authorList>
            <person name="Wang S."/>
        </authorList>
    </citation>
    <scope>NUCLEOTIDE SEQUENCE [LARGE SCALE GENOMIC DNA]</scope>
    <source>
        <strain evidence="2 3">YN101</strain>
    </source>
</reference>
<dbReference type="CDD" id="cd01949">
    <property type="entry name" value="GGDEF"/>
    <property type="match status" value="1"/>
</dbReference>
<dbReference type="GO" id="GO:0052621">
    <property type="term" value="F:diguanylate cyclase activity"/>
    <property type="evidence" value="ECO:0007669"/>
    <property type="project" value="TreeGrafter"/>
</dbReference>
<feature type="domain" description="GGDEF" evidence="1">
    <location>
        <begin position="1"/>
        <end position="135"/>
    </location>
</feature>
<protein>
    <submittedName>
        <fullName evidence="2">GGDEF domain-containing protein</fullName>
    </submittedName>
</protein>
<dbReference type="InterPro" id="IPR029787">
    <property type="entry name" value="Nucleotide_cyclase"/>
</dbReference>
<dbReference type="GO" id="GO:0043709">
    <property type="term" value="P:cell adhesion involved in single-species biofilm formation"/>
    <property type="evidence" value="ECO:0007669"/>
    <property type="project" value="TreeGrafter"/>
</dbReference>
<dbReference type="RefSeq" id="WP_141198049.1">
    <property type="nucleotide sequence ID" value="NZ_CP041186.1"/>
</dbReference>
<dbReference type="FunFam" id="3.30.70.270:FF:000001">
    <property type="entry name" value="Diguanylate cyclase domain protein"/>
    <property type="match status" value="1"/>
</dbReference>
<proteinExistence type="predicted"/>
<dbReference type="GO" id="GO:1902201">
    <property type="term" value="P:negative regulation of bacterial-type flagellum-dependent cell motility"/>
    <property type="evidence" value="ECO:0007669"/>
    <property type="project" value="TreeGrafter"/>
</dbReference>
<dbReference type="SMART" id="SM00267">
    <property type="entry name" value="GGDEF"/>
    <property type="match status" value="1"/>
</dbReference>
<dbReference type="InterPro" id="IPR050469">
    <property type="entry name" value="Diguanylate_Cyclase"/>
</dbReference>
<dbReference type="NCBIfam" id="TIGR00254">
    <property type="entry name" value="GGDEF"/>
    <property type="match status" value="1"/>
</dbReference>
<dbReference type="InterPro" id="IPR043128">
    <property type="entry name" value="Rev_trsase/Diguanyl_cyclase"/>
</dbReference>
<accession>A0A5B8Y4R9</accession>
<dbReference type="Gene3D" id="3.30.70.270">
    <property type="match status" value="1"/>
</dbReference>
<dbReference type="SUPFAM" id="SSF55073">
    <property type="entry name" value="Nucleotide cyclase"/>
    <property type="match status" value="1"/>
</dbReference>
<dbReference type="GO" id="GO:0005886">
    <property type="term" value="C:plasma membrane"/>
    <property type="evidence" value="ECO:0007669"/>
    <property type="project" value="TreeGrafter"/>
</dbReference>
<dbReference type="PROSITE" id="PS50887">
    <property type="entry name" value="GGDEF"/>
    <property type="match status" value="1"/>
</dbReference>
<dbReference type="Proteomes" id="UP000315995">
    <property type="component" value="Chromosome"/>
</dbReference>
<dbReference type="AlphaFoldDB" id="A0A4Y6PTX2"/>
<evidence type="ECO:0000313" key="3">
    <source>
        <dbReference type="Proteomes" id="UP000315995"/>
    </source>
</evidence>
<sequence>MPLSTILLDVDHFKSFNDTYGHDMGDEVLRVVAAELNRNVRSSEVACRYGGEEFLIVAPGTGLEDACVVAERLRRRIETTEVRMGNQVVSVTASFGVASWPVTHTGSPESLISASDEALYHAKEVGRNRVCFHHPSGVDIYHGSEDHSTLEEISSRASS</sequence>
<dbReference type="OrthoDB" id="9778432at2"/>
<evidence type="ECO:0000313" key="2">
    <source>
        <dbReference type="EMBL" id="QDG51569.1"/>
    </source>
</evidence>
<organism evidence="2 3">
    <name type="scientific">Persicimonas caeni</name>
    <dbReference type="NCBI Taxonomy" id="2292766"/>
    <lineage>
        <taxon>Bacteria</taxon>
        <taxon>Deltaproteobacteria</taxon>
        <taxon>Bradymonadales</taxon>
        <taxon>Bradymonadaceae</taxon>
        <taxon>Persicimonas</taxon>
    </lineage>
</organism>
<keyword evidence="3" id="KW-1185">Reference proteome</keyword>